<keyword evidence="7 9" id="KW-0687">Ribonucleoprotein</keyword>
<evidence type="ECO:0000256" key="9">
    <source>
        <dbReference type="HAMAP-Rule" id="MF_01309"/>
    </source>
</evidence>
<keyword evidence="4 11" id="KW-0150">Chloroplast</keyword>
<dbReference type="PANTHER" id="PTHR11760">
    <property type="entry name" value="30S/40S RIBOSOMAL PROTEIN S3"/>
    <property type="match status" value="1"/>
</dbReference>
<proteinExistence type="inferred from homology"/>
<comment type="similarity">
    <text evidence="2 9 10">Belongs to the universal ribosomal protein uS3 family.</text>
</comment>
<evidence type="ECO:0000259" key="12">
    <source>
        <dbReference type="Pfam" id="PF00189"/>
    </source>
</evidence>
<dbReference type="Gene3D" id="3.30.300.20">
    <property type="match status" value="1"/>
</dbReference>
<evidence type="ECO:0000256" key="1">
    <source>
        <dbReference type="ARBA" id="ARBA00004229"/>
    </source>
</evidence>
<dbReference type="Pfam" id="PF00189">
    <property type="entry name" value="Ribosomal_S3_C"/>
    <property type="match status" value="1"/>
</dbReference>
<dbReference type="InterPro" id="IPR001351">
    <property type="entry name" value="Ribosomal_uS3_C"/>
</dbReference>
<dbReference type="SUPFAM" id="SSF54821">
    <property type="entry name" value="Ribosomal protein S3 C-terminal domain"/>
    <property type="match status" value="1"/>
</dbReference>
<dbReference type="Gene3D" id="3.30.1140.32">
    <property type="entry name" value="Ribosomal protein S3, C-terminal domain"/>
    <property type="match status" value="1"/>
</dbReference>
<dbReference type="AlphaFoldDB" id="A0A4D5YT03"/>
<comment type="subcellular location">
    <subcellularLocation>
        <location evidence="1 9 11">Plastid</location>
        <location evidence="1 9 11">Chloroplast</location>
    </subcellularLocation>
</comment>
<accession>A0A4D5YT03</accession>
<reference evidence="13" key="1">
    <citation type="journal article" date="2019" name="Mol. Phylogenet. Evol.">
        <title>Plastome based phylogenetics and younger crown node age in Pelargonium.</title>
        <authorList>
            <person name="van de Kerke S.J."/>
            <person name="Shrestha B."/>
            <person name="Ruhlman T.A."/>
            <person name="Weng M.L."/>
            <person name="Jansen R.K."/>
            <person name="Jones C.S."/>
            <person name="Schlichting C.D."/>
            <person name="Hosseini S."/>
            <person name="Mohammadin S."/>
            <person name="Eric Schranz M."/>
            <person name="Bakker F.T."/>
        </authorList>
    </citation>
    <scope>NUCLEOTIDE SEQUENCE</scope>
</reference>
<evidence type="ECO:0000313" key="13">
    <source>
        <dbReference type="EMBL" id="QBW99241.1"/>
    </source>
</evidence>
<dbReference type="InterPro" id="IPR015946">
    <property type="entry name" value="KH_dom-like_a/b"/>
</dbReference>
<dbReference type="InterPro" id="IPR036419">
    <property type="entry name" value="Ribosomal_S3_C_sf"/>
</dbReference>
<dbReference type="InterPro" id="IPR018280">
    <property type="entry name" value="Ribosomal_uS3_CS"/>
</dbReference>
<dbReference type="GO" id="GO:0003735">
    <property type="term" value="F:structural constituent of ribosome"/>
    <property type="evidence" value="ECO:0007669"/>
    <property type="project" value="InterPro"/>
</dbReference>
<dbReference type="PROSITE" id="PS00548">
    <property type="entry name" value="RIBOSOMAL_S3"/>
    <property type="match status" value="1"/>
</dbReference>
<dbReference type="NCBIfam" id="TIGR01009">
    <property type="entry name" value="rpsC_bact"/>
    <property type="match status" value="1"/>
</dbReference>
<geneLocation type="chloroplast" evidence="13"/>
<keyword evidence="5 11" id="KW-0934">Plastid</keyword>
<dbReference type="GO" id="GO:0006412">
    <property type="term" value="P:translation"/>
    <property type="evidence" value="ECO:0007669"/>
    <property type="project" value="UniProtKB-UniRule"/>
</dbReference>
<dbReference type="InterPro" id="IPR009019">
    <property type="entry name" value="KH_sf_prok-type"/>
</dbReference>
<dbReference type="PANTHER" id="PTHR11760:SF42">
    <property type="entry name" value="SMALL RIBOSOMAL SUBUNIT PROTEIN US3C"/>
    <property type="match status" value="1"/>
</dbReference>
<evidence type="ECO:0000256" key="3">
    <source>
        <dbReference type="ARBA" id="ARBA00011458"/>
    </source>
</evidence>
<evidence type="ECO:0000256" key="11">
    <source>
        <dbReference type="RuleBase" id="RU003626"/>
    </source>
</evidence>
<dbReference type="GO" id="GO:0003723">
    <property type="term" value="F:RNA binding"/>
    <property type="evidence" value="ECO:0007669"/>
    <property type="project" value="InterPro"/>
</dbReference>
<dbReference type="GO" id="GO:0022627">
    <property type="term" value="C:cytosolic small ribosomal subunit"/>
    <property type="evidence" value="ECO:0007669"/>
    <property type="project" value="TreeGrafter"/>
</dbReference>
<evidence type="ECO:0000256" key="4">
    <source>
        <dbReference type="ARBA" id="ARBA00022528"/>
    </source>
</evidence>
<evidence type="ECO:0000256" key="2">
    <source>
        <dbReference type="ARBA" id="ARBA00010761"/>
    </source>
</evidence>
<dbReference type="InterPro" id="IPR005704">
    <property type="entry name" value="Ribosomal_uS3_bac-typ"/>
</dbReference>
<dbReference type="HAMAP" id="MF_01309_B">
    <property type="entry name" value="Ribosomal_uS3_B"/>
    <property type="match status" value="1"/>
</dbReference>
<comment type="subunit">
    <text evidence="3 9 11">Part of the 30S ribosomal subunit.</text>
</comment>
<dbReference type="InterPro" id="IPR057258">
    <property type="entry name" value="Ribosomal_uS3"/>
</dbReference>
<organism evidence="13">
    <name type="scientific">Pelargonium tenuicaule</name>
    <dbReference type="NCBI Taxonomy" id="253085"/>
    <lineage>
        <taxon>Eukaryota</taxon>
        <taxon>Viridiplantae</taxon>
        <taxon>Streptophyta</taxon>
        <taxon>Embryophyta</taxon>
        <taxon>Tracheophyta</taxon>
        <taxon>Spermatophyta</taxon>
        <taxon>Magnoliopsida</taxon>
        <taxon>eudicotyledons</taxon>
        <taxon>Gunneridae</taxon>
        <taxon>Pentapetalae</taxon>
        <taxon>rosids</taxon>
        <taxon>malvids</taxon>
        <taxon>Geraniales</taxon>
        <taxon>Geraniaceae</taxon>
        <taxon>Pelargonium</taxon>
    </lineage>
</organism>
<dbReference type="GO" id="GO:0009507">
    <property type="term" value="C:chloroplast"/>
    <property type="evidence" value="ECO:0007669"/>
    <property type="project" value="UniProtKB-SubCell"/>
</dbReference>
<evidence type="ECO:0000256" key="7">
    <source>
        <dbReference type="ARBA" id="ARBA00023274"/>
    </source>
</evidence>
<evidence type="ECO:0000256" key="8">
    <source>
        <dbReference type="ARBA" id="ARBA00035154"/>
    </source>
</evidence>
<evidence type="ECO:0000256" key="10">
    <source>
        <dbReference type="RuleBase" id="RU003624"/>
    </source>
</evidence>
<gene>
    <name evidence="9 13" type="primary">rps3</name>
</gene>
<sequence>MGQKINPLGFRLGTTQTHHSIWFEERKDYSEGLQEDHKIREHIKSYIEKKRISSVSVTDVISRIQIDKSIDVVKVIIYMGFSQLLTEDKDKPPKTKTKTKTKIKELQVSLKKAIHLIQNRKLNLAVRKMRKPYGDPTILGEFIAFQLKKRVSFRKVMKKAVELVEKAYKKGIQVQIAGCIGGKAKEMARVEWLRKGRVPLQTVTAKIDFGSTQVLTIHGVLGIKVWIF</sequence>
<dbReference type="SUPFAM" id="SSF54814">
    <property type="entry name" value="Prokaryotic type KH domain (KH-domain type II)"/>
    <property type="match status" value="1"/>
</dbReference>
<evidence type="ECO:0000256" key="5">
    <source>
        <dbReference type="ARBA" id="ARBA00022640"/>
    </source>
</evidence>
<protein>
    <recommendedName>
        <fullName evidence="8 9">Small ribosomal subunit protein uS3c</fullName>
    </recommendedName>
</protein>
<feature type="domain" description="Small ribosomal subunit protein uS3 C-terminal" evidence="12">
    <location>
        <begin position="143"/>
        <end position="227"/>
    </location>
</feature>
<keyword evidence="6 9" id="KW-0689">Ribosomal protein</keyword>
<dbReference type="EMBL" id="MK663699">
    <property type="protein sequence ID" value="QBW99241.1"/>
    <property type="molecule type" value="Genomic_DNA"/>
</dbReference>
<evidence type="ECO:0000256" key="6">
    <source>
        <dbReference type="ARBA" id="ARBA00022980"/>
    </source>
</evidence>
<name>A0A4D5YT03_9ROSI</name>
<dbReference type="CDD" id="cd02412">
    <property type="entry name" value="KH-II_30S_S3"/>
    <property type="match status" value="1"/>
</dbReference>